<dbReference type="GeneID" id="64871883"/>
<dbReference type="KEGG" id="vg:64871883"/>
<organism evidence="1 2">
    <name type="scientific">Mycobacterium phage PP</name>
    <dbReference type="NCBI Taxonomy" id="2077134"/>
    <lineage>
        <taxon>Viruses</taxon>
        <taxon>Duplodnaviria</taxon>
        <taxon>Heunggongvirae</taxon>
        <taxon>Uroviricota</taxon>
        <taxon>Caudoviricetes</taxon>
        <taxon>Sagamiharavirus</taxon>
        <taxon>Sagamiharavirus PP</taxon>
    </lineage>
</organism>
<evidence type="ECO:0000313" key="2">
    <source>
        <dbReference type="Proteomes" id="UP000250053"/>
    </source>
</evidence>
<protein>
    <submittedName>
        <fullName evidence="1">Uncharacterized protein</fullName>
    </submittedName>
</protein>
<accession>A0A2Z5XVE8</accession>
<evidence type="ECO:0000313" key="1">
    <source>
        <dbReference type="EMBL" id="BBC53811.1"/>
    </source>
</evidence>
<name>A0A2Z5XVE8_9CAUD</name>
<dbReference type="RefSeq" id="YP_010062238.1">
    <property type="nucleotide sequence ID" value="NC_054792.1"/>
</dbReference>
<reference evidence="1 2" key="1">
    <citation type="submission" date="2018-01" db="EMBL/GenBank/DDBJ databases">
        <title>Genome sequence of Mycobacterium phage PP.</title>
        <authorList>
            <person name="Uchiyama J."/>
            <person name="Matsuzaki S."/>
        </authorList>
    </citation>
    <scope>NUCLEOTIDE SEQUENCE [LARGE SCALE GENOMIC DNA]</scope>
</reference>
<dbReference type="EMBL" id="AP018486">
    <property type="protein sequence ID" value="BBC53811.1"/>
    <property type="molecule type" value="Genomic_DNA"/>
</dbReference>
<sequence length="35" mass="4101">MRRAIILLYDVKLLLIQDLNLDCRGQNPVSCRLDE</sequence>
<proteinExistence type="predicted"/>
<dbReference type="Proteomes" id="UP000250053">
    <property type="component" value="Segment"/>
</dbReference>
<keyword evidence="2" id="KW-1185">Reference proteome</keyword>